<evidence type="ECO:0000313" key="2">
    <source>
        <dbReference type="EMBL" id="GGH92223.1"/>
    </source>
</evidence>
<keyword evidence="1" id="KW-1133">Transmembrane helix</keyword>
<protein>
    <submittedName>
        <fullName evidence="2">Uncharacterized protein</fullName>
    </submittedName>
</protein>
<accession>A0A8J3A025</accession>
<name>A0A8J3A025_9PROT</name>
<dbReference type="EMBL" id="BMGZ01000001">
    <property type="protein sequence ID" value="GGH92223.1"/>
    <property type="molecule type" value="Genomic_DNA"/>
</dbReference>
<dbReference type="Proteomes" id="UP000621856">
    <property type="component" value="Unassembled WGS sequence"/>
</dbReference>
<dbReference type="Proteomes" id="UP000818603">
    <property type="component" value="Unassembled WGS sequence"/>
</dbReference>
<keyword evidence="5" id="KW-1185">Reference proteome</keyword>
<comment type="caution">
    <text evidence="2">The sequence shown here is derived from an EMBL/GenBank/DDBJ whole genome shotgun (WGS) entry which is preliminary data.</text>
</comment>
<evidence type="ECO:0000256" key="1">
    <source>
        <dbReference type="SAM" id="Phobius"/>
    </source>
</evidence>
<organism evidence="2 4">
    <name type="scientific">Aquisalinus luteolus</name>
    <dbReference type="NCBI Taxonomy" id="1566827"/>
    <lineage>
        <taxon>Bacteria</taxon>
        <taxon>Pseudomonadati</taxon>
        <taxon>Pseudomonadota</taxon>
        <taxon>Alphaproteobacteria</taxon>
        <taxon>Parvularculales</taxon>
        <taxon>Parvularculaceae</taxon>
        <taxon>Aquisalinus</taxon>
    </lineage>
</organism>
<evidence type="ECO:0000313" key="3">
    <source>
        <dbReference type="EMBL" id="NHK26400.1"/>
    </source>
</evidence>
<feature type="transmembrane region" description="Helical" evidence="1">
    <location>
        <begin position="80"/>
        <end position="98"/>
    </location>
</feature>
<gene>
    <name evidence="3" type="ORF">FF098_000600</name>
    <name evidence="2" type="ORF">GCM10011355_01210</name>
</gene>
<dbReference type="RefSeq" id="WP_155135886.1">
    <property type="nucleotide sequence ID" value="NZ_BMGZ01000001.1"/>
</dbReference>
<reference evidence="2" key="1">
    <citation type="journal article" date="2014" name="Int. J. Syst. Evol. Microbiol.">
        <title>Complete genome sequence of Corynebacterium casei LMG S-19264T (=DSM 44701T), isolated from a smear-ripened cheese.</title>
        <authorList>
            <consortium name="US DOE Joint Genome Institute (JGI-PGF)"/>
            <person name="Walter F."/>
            <person name="Albersmeier A."/>
            <person name="Kalinowski J."/>
            <person name="Ruckert C."/>
        </authorList>
    </citation>
    <scope>NUCLEOTIDE SEQUENCE</scope>
    <source>
        <strain evidence="2">CGMCC 1.14984</strain>
    </source>
</reference>
<reference evidence="2" key="3">
    <citation type="submission" date="2020-09" db="EMBL/GenBank/DDBJ databases">
        <authorList>
            <person name="Sun Q."/>
            <person name="Zhou Y."/>
        </authorList>
    </citation>
    <scope>NUCLEOTIDE SEQUENCE</scope>
    <source>
        <strain evidence="2">CGMCC 1.14984</strain>
    </source>
</reference>
<evidence type="ECO:0000313" key="5">
    <source>
        <dbReference type="Proteomes" id="UP000818603"/>
    </source>
</evidence>
<keyword evidence="1" id="KW-0812">Transmembrane</keyword>
<evidence type="ECO:0000313" key="4">
    <source>
        <dbReference type="Proteomes" id="UP000621856"/>
    </source>
</evidence>
<sequence length="107" mass="11634">MTDILRIVIAPLVWLAAFTTVYALHGLVCGHAIGGMPFGTISVPRLLLVSAYALAICAQIILLISLYARRFATQSEFVRFVSRATGWTALVATVWTLLPTVTMSHCL</sequence>
<feature type="transmembrane region" description="Helical" evidence="1">
    <location>
        <begin position="47"/>
        <end position="68"/>
    </location>
</feature>
<reference evidence="3 5" key="2">
    <citation type="submission" date="2020-02" db="EMBL/GenBank/DDBJ databases">
        <title>Genome sequence of Parvularcula flava strain NH6-79.</title>
        <authorList>
            <person name="Abdul Karim M.H."/>
            <person name="Lam M.Q."/>
            <person name="Chen S.J."/>
            <person name="Yahya A."/>
            <person name="Shahir S."/>
            <person name="Shamsir M.S."/>
            <person name="Chong C.S."/>
        </authorList>
    </citation>
    <scope>NUCLEOTIDE SEQUENCE [LARGE SCALE GENOMIC DNA]</scope>
    <source>
        <strain evidence="3 5">NH6-79</strain>
    </source>
</reference>
<dbReference type="AlphaFoldDB" id="A0A8J3A025"/>
<dbReference type="EMBL" id="VCJR02000001">
    <property type="protein sequence ID" value="NHK26400.1"/>
    <property type="molecule type" value="Genomic_DNA"/>
</dbReference>
<proteinExistence type="predicted"/>
<keyword evidence="1" id="KW-0472">Membrane</keyword>